<dbReference type="RefSeq" id="YP_010082663.1">
    <property type="nucleotide sequence ID" value="NC_055033.1"/>
</dbReference>
<evidence type="ECO:0000313" key="2">
    <source>
        <dbReference type="Proteomes" id="UP000223391"/>
    </source>
</evidence>
<evidence type="ECO:0000313" key="1">
    <source>
        <dbReference type="EMBL" id="ALY10220.1"/>
    </source>
</evidence>
<dbReference type="EMBL" id="KU160664">
    <property type="protein sequence ID" value="ALY10220.1"/>
    <property type="molecule type" value="Genomic_DNA"/>
</dbReference>
<keyword evidence="2" id="KW-1185">Reference proteome</keyword>
<dbReference type="KEGG" id="vg:65071666"/>
<name>A0A0U4K2F8_9CAUD</name>
<gene>
    <name evidence="1" type="primary">54</name>
    <name evidence="1" type="ORF">SALGADO_54</name>
</gene>
<dbReference type="GeneID" id="65071666"/>
<accession>A0A0U4K2F8</accession>
<organism evidence="1 2">
    <name type="scientific">Arthrobacter phage Salgado</name>
    <dbReference type="NCBI Taxonomy" id="1772314"/>
    <lineage>
        <taxon>Viruses</taxon>
        <taxon>Duplodnaviria</taxon>
        <taxon>Heunggongvirae</taxon>
        <taxon>Uroviricota</taxon>
        <taxon>Caudoviricetes</taxon>
        <taxon>Laroyevirus</taxon>
        <taxon>Laroyevirus salgado</taxon>
    </lineage>
</organism>
<reference evidence="2" key="1">
    <citation type="submission" date="2015-11" db="EMBL/GenBank/DDBJ databases">
        <authorList>
            <person name="Greene A."/>
            <person name="Schneider V.M."/>
            <person name="Bradley K.W."/>
            <person name="Asai D.J."/>
            <person name="Bowman C.A."/>
            <person name="Russell D.A."/>
            <person name="Pope W.H."/>
            <person name="Jacobs-Sera D."/>
            <person name="Hendrix R.W."/>
            <person name="Hatfull G.F."/>
        </authorList>
    </citation>
    <scope>NUCLEOTIDE SEQUENCE [LARGE SCALE GENOMIC DNA]</scope>
</reference>
<dbReference type="Proteomes" id="UP000223391">
    <property type="component" value="Segment"/>
</dbReference>
<proteinExistence type="predicted"/>
<protein>
    <submittedName>
        <fullName evidence="1">Uncharacterized protein</fullName>
    </submittedName>
</protein>
<sequence length="71" mass="8055">MQINIHEFTLTTKNTATIKIKGSDESIQNYPKKVLYTMASLEALDLTGWEWNCAEASWTGATEWTVFLNKA</sequence>